<gene>
    <name evidence="2" type="ORF">B0H16DRAFT_1571893</name>
</gene>
<protein>
    <recommendedName>
        <fullName evidence="4">BTB domain-containing protein</fullName>
    </recommendedName>
</protein>
<dbReference type="Proteomes" id="UP001215598">
    <property type="component" value="Unassembled WGS sequence"/>
</dbReference>
<evidence type="ECO:0008006" key="4">
    <source>
        <dbReference type="Google" id="ProtNLM"/>
    </source>
</evidence>
<sequence length="371" mass="41737">MHLNNTQRPQGSPDPSLPTDSSASTSVEANTANSNSELFALDATHLAFACLLLNIHLVDKYNKPGEIISKAQLIQRSDIWFDDGNLIVQAEDTQFRVYKGSLSRISTVFKTNIENIVTTKGMDETPVLQLSDSPNEVAHLFRAIFDRWSYPEADPLPFNVIAAFLRLGHKYKIQPFFDSALSRLRVAFPASLEEYIDQGTRTKHIVFSDPKNVQRGEIIVDTILLARELGLLALLPSAFWFAATHLEFLTHNHSRAISDTDRNIIMSAVKPLRVAHANYLFGWLDDETVPVADCMNPEGCRQRKVQYSLALWKPPGLSPVLHWRPGAAQGLCKPCTAVGRKYHDEGAKRLWDELPSFFELSPWGELLKEEE</sequence>
<evidence type="ECO:0000256" key="1">
    <source>
        <dbReference type="SAM" id="MobiDB-lite"/>
    </source>
</evidence>
<dbReference type="EMBL" id="JARKIB010000116">
    <property type="protein sequence ID" value="KAJ7737549.1"/>
    <property type="molecule type" value="Genomic_DNA"/>
</dbReference>
<feature type="region of interest" description="Disordered" evidence="1">
    <location>
        <begin position="1"/>
        <end position="29"/>
    </location>
</feature>
<proteinExistence type="predicted"/>
<evidence type="ECO:0000313" key="2">
    <source>
        <dbReference type="EMBL" id="KAJ7737549.1"/>
    </source>
</evidence>
<evidence type="ECO:0000313" key="3">
    <source>
        <dbReference type="Proteomes" id="UP001215598"/>
    </source>
</evidence>
<accession>A0AAD7MYF5</accession>
<keyword evidence="3" id="KW-1185">Reference proteome</keyword>
<organism evidence="2 3">
    <name type="scientific">Mycena metata</name>
    <dbReference type="NCBI Taxonomy" id="1033252"/>
    <lineage>
        <taxon>Eukaryota</taxon>
        <taxon>Fungi</taxon>
        <taxon>Dikarya</taxon>
        <taxon>Basidiomycota</taxon>
        <taxon>Agaricomycotina</taxon>
        <taxon>Agaricomycetes</taxon>
        <taxon>Agaricomycetidae</taxon>
        <taxon>Agaricales</taxon>
        <taxon>Marasmiineae</taxon>
        <taxon>Mycenaceae</taxon>
        <taxon>Mycena</taxon>
    </lineage>
</organism>
<feature type="compositionally biased region" description="Polar residues" evidence="1">
    <location>
        <begin position="1"/>
        <end position="10"/>
    </location>
</feature>
<comment type="caution">
    <text evidence="2">The sequence shown here is derived from an EMBL/GenBank/DDBJ whole genome shotgun (WGS) entry which is preliminary data.</text>
</comment>
<reference evidence="2" key="1">
    <citation type="submission" date="2023-03" db="EMBL/GenBank/DDBJ databases">
        <title>Massive genome expansion in bonnet fungi (Mycena s.s.) driven by repeated elements and novel gene families across ecological guilds.</title>
        <authorList>
            <consortium name="Lawrence Berkeley National Laboratory"/>
            <person name="Harder C.B."/>
            <person name="Miyauchi S."/>
            <person name="Viragh M."/>
            <person name="Kuo A."/>
            <person name="Thoen E."/>
            <person name="Andreopoulos B."/>
            <person name="Lu D."/>
            <person name="Skrede I."/>
            <person name="Drula E."/>
            <person name="Henrissat B."/>
            <person name="Morin E."/>
            <person name="Kohler A."/>
            <person name="Barry K."/>
            <person name="LaButti K."/>
            <person name="Morin E."/>
            <person name="Salamov A."/>
            <person name="Lipzen A."/>
            <person name="Mereny Z."/>
            <person name="Hegedus B."/>
            <person name="Baldrian P."/>
            <person name="Stursova M."/>
            <person name="Weitz H."/>
            <person name="Taylor A."/>
            <person name="Grigoriev I.V."/>
            <person name="Nagy L.G."/>
            <person name="Martin F."/>
            <person name="Kauserud H."/>
        </authorList>
    </citation>
    <scope>NUCLEOTIDE SEQUENCE</scope>
    <source>
        <strain evidence="2">CBHHK182m</strain>
    </source>
</reference>
<feature type="compositionally biased region" description="Polar residues" evidence="1">
    <location>
        <begin position="18"/>
        <end position="29"/>
    </location>
</feature>
<dbReference type="AlphaFoldDB" id="A0AAD7MYF5"/>
<name>A0AAD7MYF5_9AGAR</name>